<dbReference type="NCBIfam" id="TIGR01563">
    <property type="entry name" value="gp16_SPP1"/>
    <property type="match status" value="1"/>
</dbReference>
<protein>
    <submittedName>
        <fullName evidence="1">Phage head closure protein</fullName>
    </submittedName>
</protein>
<dbReference type="InterPro" id="IPR008767">
    <property type="entry name" value="Phage_SPP1_head-tail_adaptor"/>
</dbReference>
<dbReference type="Gene3D" id="2.40.10.270">
    <property type="entry name" value="Bacteriophage SPP1 head-tail adaptor protein"/>
    <property type="match status" value="1"/>
</dbReference>
<evidence type="ECO:0000313" key="2">
    <source>
        <dbReference type="Proteomes" id="UP000487649"/>
    </source>
</evidence>
<accession>A0A9X4XG79</accession>
<organism evidence="1 2">
    <name type="scientific">Turicibacter sanguinis</name>
    <dbReference type="NCBI Taxonomy" id="154288"/>
    <lineage>
        <taxon>Bacteria</taxon>
        <taxon>Bacillati</taxon>
        <taxon>Bacillota</taxon>
        <taxon>Erysipelotrichia</taxon>
        <taxon>Erysipelotrichales</taxon>
        <taxon>Turicibacteraceae</taxon>
        <taxon>Turicibacter</taxon>
    </lineage>
</organism>
<proteinExistence type="predicted"/>
<dbReference type="InterPro" id="IPR038666">
    <property type="entry name" value="SSP1_head-tail_sf"/>
</dbReference>
<dbReference type="Pfam" id="PF05521">
    <property type="entry name" value="Phage_HCP"/>
    <property type="match status" value="1"/>
</dbReference>
<dbReference type="EMBL" id="WMQE01000071">
    <property type="protein sequence ID" value="MTK22866.1"/>
    <property type="molecule type" value="Genomic_DNA"/>
</dbReference>
<sequence length="107" mass="12748">FEQFDQDETNENGFVVESWTPYYKCWARKEEFSGKEFIKAHATHSQILVGFTVRMCQKIKDILATYETKKYRIIHQGNVYDIKYCHDVKNKHAFADFKCELVKICQP</sequence>
<comment type="caution">
    <text evidence="1">The sequence shown here is derived from an EMBL/GenBank/DDBJ whole genome shotgun (WGS) entry which is preliminary data.</text>
</comment>
<feature type="non-terminal residue" evidence="1">
    <location>
        <position position="1"/>
    </location>
</feature>
<evidence type="ECO:0000313" key="1">
    <source>
        <dbReference type="EMBL" id="MTK22866.1"/>
    </source>
</evidence>
<gene>
    <name evidence="1" type="ORF">GMA92_15840</name>
</gene>
<reference evidence="1 2" key="1">
    <citation type="journal article" date="2019" name="Nat. Med.">
        <title>A library of human gut bacterial isolates paired with longitudinal multiomics data enables mechanistic microbiome research.</title>
        <authorList>
            <person name="Poyet M."/>
            <person name="Groussin M."/>
            <person name="Gibbons S.M."/>
            <person name="Avila-Pacheco J."/>
            <person name="Jiang X."/>
            <person name="Kearney S.M."/>
            <person name="Perrotta A.R."/>
            <person name="Berdy B."/>
            <person name="Zhao S."/>
            <person name="Lieberman T.D."/>
            <person name="Swanson P.K."/>
            <person name="Smith M."/>
            <person name="Roesemann S."/>
            <person name="Alexander J.E."/>
            <person name="Rich S.A."/>
            <person name="Livny J."/>
            <person name="Vlamakis H."/>
            <person name="Clish C."/>
            <person name="Bullock K."/>
            <person name="Deik A."/>
            <person name="Scott J."/>
            <person name="Pierce K.A."/>
            <person name="Xavier R.J."/>
            <person name="Alm E.J."/>
        </authorList>
    </citation>
    <scope>NUCLEOTIDE SEQUENCE [LARGE SCALE GENOMIC DNA]</scope>
    <source>
        <strain evidence="1 2">BIOML-A198</strain>
    </source>
</reference>
<dbReference type="Proteomes" id="UP000487649">
    <property type="component" value="Unassembled WGS sequence"/>
</dbReference>
<name>A0A9X4XG79_9FIRM</name>
<dbReference type="AlphaFoldDB" id="A0A9X4XG79"/>